<dbReference type="EMBL" id="LSNE01000003">
    <property type="protein sequence ID" value="KXI30110.1"/>
    <property type="molecule type" value="Genomic_DNA"/>
</dbReference>
<dbReference type="AlphaFoldDB" id="A0A136A4R3"/>
<dbReference type="Pfam" id="PF07963">
    <property type="entry name" value="N_methyl"/>
    <property type="match status" value="1"/>
</dbReference>
<reference evidence="3" key="1">
    <citation type="submission" date="2016-02" db="EMBL/GenBank/DDBJ databases">
        <authorList>
            <person name="Schultz-Johansen M."/>
            <person name="Glaring M.A."/>
            <person name="Bech P.K."/>
            <person name="Stougaard P."/>
        </authorList>
    </citation>
    <scope>NUCLEOTIDE SEQUENCE [LARGE SCALE GENOMIC DNA]</scope>
    <source>
        <strain evidence="3">S66</strain>
    </source>
</reference>
<dbReference type="PROSITE" id="PS00409">
    <property type="entry name" value="PROKAR_NTER_METHYL"/>
    <property type="match status" value="1"/>
</dbReference>
<evidence type="ECO:0000256" key="1">
    <source>
        <dbReference type="SAM" id="Phobius"/>
    </source>
</evidence>
<dbReference type="SUPFAM" id="SSF54523">
    <property type="entry name" value="Pili subunits"/>
    <property type="match status" value="1"/>
</dbReference>
<dbReference type="RefSeq" id="WP_082768753.1">
    <property type="nucleotide sequence ID" value="NZ_LSNE01000003.1"/>
</dbReference>
<dbReference type="Proteomes" id="UP000070299">
    <property type="component" value="Unassembled WGS sequence"/>
</dbReference>
<keyword evidence="1" id="KW-0812">Transmembrane</keyword>
<keyword evidence="1" id="KW-1133">Transmembrane helix</keyword>
<dbReference type="InterPro" id="IPR012902">
    <property type="entry name" value="N_methyl_site"/>
</dbReference>
<proteinExistence type="predicted"/>
<evidence type="ECO:0000313" key="2">
    <source>
        <dbReference type="EMBL" id="KXI30110.1"/>
    </source>
</evidence>
<sequence length="187" mass="19808">MKPQQAINYQRGFSLIELIIVIVLIGILAVTVGSRMVGTNGFAEFSYQSRLIASLRTMQTRAMYDTRPATPTNPSGYCFKINFINSPAAFGPPSLNYAAADGSATCAANIDHLGAPHLATTSSEMADNKVQFTSINDGADPITYLRFDNLGHPLSSAGQCAGGCKIELSGEQIAAVCIAAQGYIYAC</sequence>
<dbReference type="STRING" id="1799789.AX660_08925"/>
<dbReference type="OrthoDB" id="5873580at2"/>
<feature type="transmembrane region" description="Helical" evidence="1">
    <location>
        <begin position="12"/>
        <end position="32"/>
    </location>
</feature>
<comment type="caution">
    <text evidence="2">The sequence shown here is derived from an EMBL/GenBank/DDBJ whole genome shotgun (WGS) entry which is preliminary data.</text>
</comment>
<keyword evidence="1" id="KW-0472">Membrane</keyword>
<keyword evidence="3" id="KW-1185">Reference proteome</keyword>
<dbReference type="Gene3D" id="3.30.700.10">
    <property type="entry name" value="Glycoprotein, Type 4 Pilin"/>
    <property type="match status" value="1"/>
</dbReference>
<gene>
    <name evidence="2" type="ORF">AX660_08925</name>
</gene>
<protein>
    <submittedName>
        <fullName evidence="2">Uncharacterized protein</fullName>
    </submittedName>
</protein>
<dbReference type="InterPro" id="IPR045584">
    <property type="entry name" value="Pilin-like"/>
</dbReference>
<accession>A0A136A4R3</accession>
<name>A0A136A4R3_9ALTE</name>
<organism evidence="2 3">
    <name type="scientific">Paraglaciecola hydrolytica</name>
    <dbReference type="NCBI Taxonomy" id="1799789"/>
    <lineage>
        <taxon>Bacteria</taxon>
        <taxon>Pseudomonadati</taxon>
        <taxon>Pseudomonadota</taxon>
        <taxon>Gammaproteobacteria</taxon>
        <taxon>Alteromonadales</taxon>
        <taxon>Alteromonadaceae</taxon>
        <taxon>Paraglaciecola</taxon>
    </lineage>
</organism>
<dbReference type="NCBIfam" id="TIGR02532">
    <property type="entry name" value="IV_pilin_GFxxxE"/>
    <property type="match status" value="1"/>
</dbReference>
<evidence type="ECO:0000313" key="3">
    <source>
        <dbReference type="Proteomes" id="UP000070299"/>
    </source>
</evidence>